<comment type="pathway">
    <text evidence="1">Lipid metabolism; butanoate metabolism.</text>
</comment>
<dbReference type="GO" id="GO:0070403">
    <property type="term" value="F:NAD+ binding"/>
    <property type="evidence" value="ECO:0007669"/>
    <property type="project" value="InterPro"/>
</dbReference>
<evidence type="ECO:0000256" key="3">
    <source>
        <dbReference type="ARBA" id="ARBA00023002"/>
    </source>
</evidence>
<evidence type="ECO:0000256" key="1">
    <source>
        <dbReference type="ARBA" id="ARBA00005086"/>
    </source>
</evidence>
<keyword evidence="3" id="KW-0560">Oxidoreductase</keyword>
<dbReference type="GO" id="GO:0050104">
    <property type="term" value="F:L-gulonate 3-dehydrogenase activity"/>
    <property type="evidence" value="ECO:0007669"/>
    <property type="project" value="TreeGrafter"/>
</dbReference>
<dbReference type="SUPFAM" id="SSF48179">
    <property type="entry name" value="6-phosphogluconate dehydrogenase C-terminal domain-like"/>
    <property type="match status" value="1"/>
</dbReference>
<dbReference type="Gene3D" id="1.10.1040.10">
    <property type="entry name" value="N-(1-d-carboxylethyl)-l-norvaline Dehydrogenase, domain 2"/>
    <property type="match status" value="1"/>
</dbReference>
<sequence>MEHRVAVIGAGLIGRAWSIVFARSGYEVRLYDSAKQVRDAVMLRLEATLADLEAMALIPVHEKTVILSRVSIVDALADAVVGVPYVQEAIQETLEAKQSIFGQIERLAESATILASSSSALLPSQIFSHMQHKGRCVVVHPVNPPFLVPFVEIVPDENTASTTVQVVKDLMARIKQQPIVLKREYPGFVLNRLQVALVNEAISIVQQGIASVADVDDAVKFGLGRRWAFMGPFETIDLNAPGGIRDFLERFESMYLLAKEFHAMAPFSPELLAQLEMARRNALPLSQLENRMEWRDQELMRVTKLFLDDPPPQEAPSRRRSSKA</sequence>
<gene>
    <name evidence="6" type="ORF">C7B46_17715</name>
</gene>
<dbReference type="EMBL" id="PXYW01000077">
    <property type="protein sequence ID" value="PSR30618.1"/>
    <property type="molecule type" value="Genomic_DNA"/>
</dbReference>
<dbReference type="Pfam" id="PF02737">
    <property type="entry name" value="3HCDH_N"/>
    <property type="match status" value="1"/>
</dbReference>
<feature type="domain" description="3-hydroxyacyl-CoA dehydrogenase NAD binding" evidence="5">
    <location>
        <begin position="5"/>
        <end position="182"/>
    </location>
</feature>
<comment type="similarity">
    <text evidence="2">Belongs to the 3-hydroxyacyl-CoA dehydrogenase family.</text>
</comment>
<dbReference type="Proteomes" id="UP000242972">
    <property type="component" value="Unassembled WGS sequence"/>
</dbReference>
<accession>A0A2T2X841</accession>
<comment type="caution">
    <text evidence="6">The sequence shown here is derived from an EMBL/GenBank/DDBJ whole genome shotgun (WGS) entry which is preliminary data.</text>
</comment>
<evidence type="ECO:0000313" key="6">
    <source>
        <dbReference type="EMBL" id="PSR30618.1"/>
    </source>
</evidence>
<dbReference type="UniPathway" id="UPA00863"/>
<protein>
    <submittedName>
        <fullName evidence="6">3-hydroxyacyl-CoA dehydrogenase</fullName>
    </submittedName>
</protein>
<evidence type="ECO:0000313" key="7">
    <source>
        <dbReference type="Proteomes" id="UP000242972"/>
    </source>
</evidence>
<dbReference type="InterPro" id="IPR006176">
    <property type="entry name" value="3-OHacyl-CoA_DH_NAD-bd"/>
</dbReference>
<dbReference type="AlphaFoldDB" id="A0A2T2X841"/>
<reference evidence="6 7" key="1">
    <citation type="journal article" date="2014" name="BMC Genomics">
        <title>Comparison of environmental and isolate Sulfobacillus genomes reveals diverse carbon, sulfur, nitrogen, and hydrogen metabolisms.</title>
        <authorList>
            <person name="Justice N.B."/>
            <person name="Norman A."/>
            <person name="Brown C.T."/>
            <person name="Singh A."/>
            <person name="Thomas B.C."/>
            <person name="Banfield J.F."/>
        </authorList>
    </citation>
    <scope>NUCLEOTIDE SEQUENCE [LARGE SCALE GENOMIC DNA]</scope>
    <source>
        <strain evidence="6">AMDSBA4</strain>
    </source>
</reference>
<dbReference type="PROSITE" id="PS00067">
    <property type="entry name" value="3HCDH"/>
    <property type="match status" value="1"/>
</dbReference>
<organism evidence="6 7">
    <name type="scientific">Sulfobacillus benefaciens</name>
    <dbReference type="NCBI Taxonomy" id="453960"/>
    <lineage>
        <taxon>Bacteria</taxon>
        <taxon>Bacillati</taxon>
        <taxon>Bacillota</taxon>
        <taxon>Clostridia</taxon>
        <taxon>Eubacteriales</taxon>
        <taxon>Clostridiales Family XVII. Incertae Sedis</taxon>
        <taxon>Sulfobacillus</taxon>
    </lineage>
</organism>
<evidence type="ECO:0000256" key="2">
    <source>
        <dbReference type="ARBA" id="ARBA00009463"/>
    </source>
</evidence>
<dbReference type="SUPFAM" id="SSF51735">
    <property type="entry name" value="NAD(P)-binding Rossmann-fold domains"/>
    <property type="match status" value="1"/>
</dbReference>
<dbReference type="NCBIfam" id="NF004783">
    <property type="entry name" value="PRK06129.1"/>
    <property type="match status" value="1"/>
</dbReference>
<dbReference type="GO" id="GO:0019605">
    <property type="term" value="P:butyrate metabolic process"/>
    <property type="evidence" value="ECO:0007669"/>
    <property type="project" value="UniProtKB-UniPathway"/>
</dbReference>
<dbReference type="Gene3D" id="3.40.50.720">
    <property type="entry name" value="NAD(P)-binding Rossmann-like Domain"/>
    <property type="match status" value="1"/>
</dbReference>
<dbReference type="InterPro" id="IPR008927">
    <property type="entry name" value="6-PGluconate_DH-like_C_sf"/>
</dbReference>
<dbReference type="PANTHER" id="PTHR48075:SF1">
    <property type="entry name" value="LAMBDA-CRYSTALLIN HOMOLOG"/>
    <property type="match status" value="1"/>
</dbReference>
<dbReference type="PANTHER" id="PTHR48075">
    <property type="entry name" value="3-HYDROXYACYL-COA DEHYDROGENASE FAMILY PROTEIN"/>
    <property type="match status" value="1"/>
</dbReference>
<dbReference type="InterPro" id="IPR006180">
    <property type="entry name" value="3-OHacyl-CoA_DH_CS"/>
</dbReference>
<dbReference type="InterPro" id="IPR013328">
    <property type="entry name" value="6PGD_dom2"/>
</dbReference>
<dbReference type="InterPro" id="IPR036291">
    <property type="entry name" value="NAD(P)-bd_dom_sf"/>
</dbReference>
<proteinExistence type="inferred from homology"/>
<evidence type="ECO:0000259" key="4">
    <source>
        <dbReference type="Pfam" id="PF00725"/>
    </source>
</evidence>
<evidence type="ECO:0000259" key="5">
    <source>
        <dbReference type="Pfam" id="PF02737"/>
    </source>
</evidence>
<feature type="domain" description="3-hydroxyacyl-CoA dehydrogenase C-terminal" evidence="4">
    <location>
        <begin position="187"/>
        <end position="249"/>
    </location>
</feature>
<dbReference type="Pfam" id="PF00725">
    <property type="entry name" value="3HCDH"/>
    <property type="match status" value="1"/>
</dbReference>
<name>A0A2T2X841_9FIRM</name>
<dbReference type="InterPro" id="IPR006108">
    <property type="entry name" value="3HC_DH_C"/>
</dbReference>